<reference evidence="9" key="1">
    <citation type="submission" date="2012-11" db="EMBL/GenBank/DDBJ databases">
        <authorList>
            <person name="Lucero-Rivera Y.E."/>
            <person name="Tovar-Ramirez D."/>
        </authorList>
    </citation>
    <scope>NUCLEOTIDE SEQUENCE [LARGE SCALE GENOMIC DNA]</scope>
    <source>
        <strain evidence="9">Araruama</strain>
    </source>
</reference>
<protein>
    <recommendedName>
        <fullName evidence="10">DUF350 domain-containing protein</fullName>
    </recommendedName>
</protein>
<keyword evidence="5 7" id="KW-1133">Transmembrane helix</keyword>
<evidence type="ECO:0000256" key="2">
    <source>
        <dbReference type="ARBA" id="ARBA00005779"/>
    </source>
</evidence>
<dbReference type="AlphaFoldDB" id="A0A1V1PE54"/>
<comment type="caution">
    <text evidence="8">The sequence shown here is derived from an EMBL/GenBank/DDBJ whole genome shotgun (WGS) entry which is preliminary data.</text>
</comment>
<feature type="transmembrane region" description="Helical" evidence="7">
    <location>
        <begin position="218"/>
        <end position="238"/>
    </location>
</feature>
<feature type="transmembrane region" description="Helical" evidence="7">
    <location>
        <begin position="6"/>
        <end position="23"/>
    </location>
</feature>
<evidence type="ECO:0008006" key="10">
    <source>
        <dbReference type="Google" id="ProtNLM"/>
    </source>
</evidence>
<evidence type="ECO:0000256" key="1">
    <source>
        <dbReference type="ARBA" id="ARBA00004651"/>
    </source>
</evidence>
<evidence type="ECO:0000313" key="9">
    <source>
        <dbReference type="Proteomes" id="UP000189670"/>
    </source>
</evidence>
<proteinExistence type="inferred from homology"/>
<dbReference type="GO" id="GO:0005886">
    <property type="term" value="C:plasma membrane"/>
    <property type="evidence" value="ECO:0007669"/>
    <property type="project" value="UniProtKB-SubCell"/>
</dbReference>
<dbReference type="Proteomes" id="UP000189670">
    <property type="component" value="Unassembled WGS sequence"/>
</dbReference>
<feature type="transmembrane region" description="Helical" evidence="7">
    <location>
        <begin position="185"/>
        <end position="206"/>
    </location>
</feature>
<evidence type="ECO:0000313" key="8">
    <source>
        <dbReference type="EMBL" id="ETR72955.1"/>
    </source>
</evidence>
<comment type="subcellular location">
    <subcellularLocation>
        <location evidence="1">Cell membrane</location>
        <topology evidence="1">Multi-pass membrane protein</topology>
    </subcellularLocation>
</comment>
<keyword evidence="6 7" id="KW-0472">Membrane</keyword>
<dbReference type="EMBL" id="ATBP01000098">
    <property type="protein sequence ID" value="ETR72955.1"/>
    <property type="molecule type" value="Genomic_DNA"/>
</dbReference>
<name>A0A1V1PE54_9BACT</name>
<dbReference type="Pfam" id="PF03994">
    <property type="entry name" value="DUF350"/>
    <property type="match status" value="2"/>
</dbReference>
<evidence type="ECO:0000256" key="4">
    <source>
        <dbReference type="ARBA" id="ARBA00022692"/>
    </source>
</evidence>
<gene>
    <name evidence="8" type="ORF">OMM_01310</name>
</gene>
<organism evidence="8 9">
    <name type="scientific">Candidatus Magnetoglobus multicellularis str. Araruama</name>
    <dbReference type="NCBI Taxonomy" id="890399"/>
    <lineage>
        <taxon>Bacteria</taxon>
        <taxon>Pseudomonadati</taxon>
        <taxon>Thermodesulfobacteriota</taxon>
        <taxon>Desulfobacteria</taxon>
        <taxon>Desulfobacterales</taxon>
        <taxon>Desulfobacteraceae</taxon>
        <taxon>Candidatus Magnetoglobus</taxon>
    </lineage>
</organism>
<feature type="transmembrane region" description="Helical" evidence="7">
    <location>
        <begin position="53"/>
        <end position="75"/>
    </location>
</feature>
<feature type="transmembrane region" description="Helical" evidence="7">
    <location>
        <begin position="259"/>
        <end position="279"/>
    </location>
</feature>
<keyword evidence="3" id="KW-1003">Cell membrane</keyword>
<feature type="transmembrane region" description="Helical" evidence="7">
    <location>
        <begin position="81"/>
        <end position="99"/>
    </location>
</feature>
<dbReference type="PANTHER" id="PTHR40043:SF1">
    <property type="entry name" value="UPF0719 INNER MEMBRANE PROTEIN YJFL"/>
    <property type="match status" value="1"/>
</dbReference>
<keyword evidence="4 7" id="KW-0812">Transmembrane</keyword>
<feature type="transmembrane region" description="Helical" evidence="7">
    <location>
        <begin position="146"/>
        <end position="164"/>
    </location>
</feature>
<evidence type="ECO:0000256" key="6">
    <source>
        <dbReference type="ARBA" id="ARBA00023136"/>
    </source>
</evidence>
<evidence type="ECO:0000256" key="7">
    <source>
        <dbReference type="SAM" id="Phobius"/>
    </source>
</evidence>
<sequence>MILDKILTSCILIIFFYLIFFIGKKVHDLIHRSYDLNDELVEKDNPALALSVAGYYAGLVFALGGCIVGPSHGIIADLIDLVVYGFCAIVLLNISWFVCDNLILRQFHVIDELIRDQNQGTGAVSCGVSIASGLIIFGAISGEGGNVWTAISFWCIGQVMLILAGWMYNGITPYSIHDEIERDNVAAGVSFAGALIAMGIVVGLSAEGDFESWADDLPRFMTISAIGLVLLPVIRFITDKVLFPTRKITDEIANQDVPNVGVAYIEAFSYIAAAFIIYWTI</sequence>
<comment type="similarity">
    <text evidence="2">Belongs to the UPF0719 family.</text>
</comment>
<accession>A0A1V1PE54</accession>
<dbReference type="InterPro" id="IPR007140">
    <property type="entry name" value="DUF350"/>
</dbReference>
<feature type="transmembrane region" description="Helical" evidence="7">
    <location>
        <begin position="120"/>
        <end position="140"/>
    </location>
</feature>
<evidence type="ECO:0000256" key="5">
    <source>
        <dbReference type="ARBA" id="ARBA00022989"/>
    </source>
</evidence>
<dbReference type="PANTHER" id="PTHR40043">
    <property type="entry name" value="UPF0719 INNER MEMBRANE PROTEIN YJFL"/>
    <property type="match status" value="1"/>
</dbReference>
<evidence type="ECO:0000256" key="3">
    <source>
        <dbReference type="ARBA" id="ARBA00022475"/>
    </source>
</evidence>